<evidence type="ECO:0000313" key="1">
    <source>
        <dbReference type="EMBL" id="EYC05263.1"/>
    </source>
</evidence>
<sequence length="81" mass="8986">MMIFVVDYGRSGRKGYSDIRGGDGQGQDAVLEDDFGLEQQAWNHTLEKMAFFSETSSAKSIESSRIAPLYGLLLECMEGPF</sequence>
<protein>
    <submittedName>
        <fullName evidence="1">Uncharacterized protein</fullName>
    </submittedName>
</protein>
<proteinExistence type="predicted"/>
<organism evidence="1 2">
    <name type="scientific">Ancylostoma ceylanicum</name>
    <dbReference type="NCBI Taxonomy" id="53326"/>
    <lineage>
        <taxon>Eukaryota</taxon>
        <taxon>Metazoa</taxon>
        <taxon>Ecdysozoa</taxon>
        <taxon>Nematoda</taxon>
        <taxon>Chromadorea</taxon>
        <taxon>Rhabditida</taxon>
        <taxon>Rhabditina</taxon>
        <taxon>Rhabditomorpha</taxon>
        <taxon>Strongyloidea</taxon>
        <taxon>Ancylostomatidae</taxon>
        <taxon>Ancylostomatinae</taxon>
        <taxon>Ancylostoma</taxon>
    </lineage>
</organism>
<accession>A0A016TS65</accession>
<name>A0A016TS65_9BILA</name>
<dbReference type="AlphaFoldDB" id="A0A016TS65"/>
<gene>
    <name evidence="1" type="primary">Acey_s0083.g1669</name>
    <name evidence="1" type="ORF">Y032_0083g1669</name>
</gene>
<keyword evidence="2" id="KW-1185">Reference proteome</keyword>
<reference evidence="2" key="1">
    <citation type="journal article" date="2015" name="Nat. Genet.">
        <title>The genome and transcriptome of the zoonotic hookworm Ancylostoma ceylanicum identify infection-specific gene families.</title>
        <authorList>
            <person name="Schwarz E.M."/>
            <person name="Hu Y."/>
            <person name="Antoshechkin I."/>
            <person name="Miller M.M."/>
            <person name="Sternberg P.W."/>
            <person name="Aroian R.V."/>
        </authorList>
    </citation>
    <scope>NUCLEOTIDE SEQUENCE</scope>
    <source>
        <strain evidence="2">HY135</strain>
    </source>
</reference>
<dbReference type="EMBL" id="JARK01001419">
    <property type="protein sequence ID" value="EYC05263.1"/>
    <property type="molecule type" value="Genomic_DNA"/>
</dbReference>
<evidence type="ECO:0000313" key="2">
    <source>
        <dbReference type="Proteomes" id="UP000024635"/>
    </source>
</evidence>
<comment type="caution">
    <text evidence="1">The sequence shown here is derived from an EMBL/GenBank/DDBJ whole genome shotgun (WGS) entry which is preliminary data.</text>
</comment>
<dbReference type="Proteomes" id="UP000024635">
    <property type="component" value="Unassembled WGS sequence"/>
</dbReference>